<dbReference type="InterPro" id="IPR036412">
    <property type="entry name" value="HAD-like_sf"/>
</dbReference>
<comment type="subunit">
    <text evidence="6">Homotetramer.</text>
</comment>
<evidence type="ECO:0000256" key="5">
    <source>
        <dbReference type="ARBA" id="ARBA00010726"/>
    </source>
</evidence>
<protein>
    <recommendedName>
        <fullName evidence="7">N-acylneuraminate cytidylyltransferase</fullName>
        <ecNumber evidence="7">2.7.7.43</ecNumber>
    </recommendedName>
</protein>
<comment type="pathway">
    <text evidence="3">Amino-sugar metabolism; N-acetylneuraminate metabolism.</text>
</comment>
<keyword evidence="9" id="KW-0378">Hydrolase</keyword>
<dbReference type="Proteomes" id="UP000253034">
    <property type="component" value="Unassembled WGS sequence"/>
</dbReference>
<dbReference type="GO" id="GO:0006054">
    <property type="term" value="P:N-acetylneuraminate metabolic process"/>
    <property type="evidence" value="ECO:0007669"/>
    <property type="project" value="UniProtKB-UniPathway"/>
</dbReference>
<dbReference type="PANTHER" id="PTHR21485:SF3">
    <property type="entry name" value="N-ACYLNEURAMINATE CYTIDYLYLTRANSFERASE"/>
    <property type="match status" value="1"/>
</dbReference>
<evidence type="ECO:0000256" key="2">
    <source>
        <dbReference type="ARBA" id="ARBA00001946"/>
    </source>
</evidence>
<evidence type="ECO:0000256" key="10">
    <source>
        <dbReference type="ARBA" id="ARBA00022842"/>
    </source>
</evidence>
<comment type="cofactor">
    <cofactor evidence="2">
        <name>Mg(2+)</name>
        <dbReference type="ChEBI" id="CHEBI:18420"/>
    </cofactor>
</comment>
<dbReference type="AlphaFoldDB" id="A0A369BHX7"/>
<evidence type="ECO:0000256" key="3">
    <source>
        <dbReference type="ARBA" id="ARBA00005141"/>
    </source>
</evidence>
<dbReference type="Pfam" id="PF02348">
    <property type="entry name" value="CTP_transf_3"/>
    <property type="match status" value="1"/>
</dbReference>
<dbReference type="SUPFAM" id="SSF53448">
    <property type="entry name" value="Nucleotide-diphospho-sugar transferases"/>
    <property type="match status" value="1"/>
</dbReference>
<dbReference type="OrthoDB" id="9805604at2"/>
<accession>A0A369BHX7</accession>
<evidence type="ECO:0000256" key="1">
    <source>
        <dbReference type="ARBA" id="ARBA00001862"/>
    </source>
</evidence>
<keyword evidence="11" id="KW-0548">Nucleotidyltransferase</keyword>
<dbReference type="InterPro" id="IPR010023">
    <property type="entry name" value="KdsC_fam"/>
</dbReference>
<dbReference type="SFLD" id="SFLDG01138">
    <property type="entry name" value="C1.6.2:_Deoxy-d-mannose-octulo"/>
    <property type="match status" value="1"/>
</dbReference>
<dbReference type="NCBIfam" id="TIGR01670">
    <property type="entry name" value="KdsC-phosphatas"/>
    <property type="match status" value="1"/>
</dbReference>
<comment type="similarity">
    <text evidence="5">Belongs to the CMP-NeuNAc synthase family.</text>
</comment>
<comment type="similarity">
    <text evidence="4">Belongs to the KdsC family.</text>
</comment>
<dbReference type="GO" id="GO:0016788">
    <property type="term" value="F:hydrolase activity, acting on ester bonds"/>
    <property type="evidence" value="ECO:0007669"/>
    <property type="project" value="InterPro"/>
</dbReference>
<evidence type="ECO:0000256" key="4">
    <source>
        <dbReference type="ARBA" id="ARBA00005893"/>
    </source>
</evidence>
<dbReference type="InterPro" id="IPR003329">
    <property type="entry name" value="Cytidylyl_trans"/>
</dbReference>
<dbReference type="CDD" id="cd01630">
    <property type="entry name" value="HAD_KDO-like"/>
    <property type="match status" value="1"/>
</dbReference>
<name>A0A369BHX7_9FIRM</name>
<dbReference type="InterPro" id="IPR029044">
    <property type="entry name" value="Nucleotide-diphossugar_trans"/>
</dbReference>
<organism evidence="11 12">
    <name type="scientific">Anaerobacterium chartisolvens</name>
    <dbReference type="NCBI Taxonomy" id="1297424"/>
    <lineage>
        <taxon>Bacteria</taxon>
        <taxon>Bacillati</taxon>
        <taxon>Bacillota</taxon>
        <taxon>Clostridia</taxon>
        <taxon>Eubacteriales</taxon>
        <taxon>Oscillospiraceae</taxon>
        <taxon>Anaerobacterium</taxon>
    </lineage>
</organism>
<dbReference type="SFLD" id="SFLDS00003">
    <property type="entry name" value="Haloacid_Dehalogenase"/>
    <property type="match status" value="1"/>
</dbReference>
<dbReference type="EMBL" id="QPJT01000002">
    <property type="protein sequence ID" value="RCX20168.1"/>
    <property type="molecule type" value="Genomic_DNA"/>
</dbReference>
<dbReference type="Pfam" id="PF08282">
    <property type="entry name" value="Hydrolase_3"/>
    <property type="match status" value="1"/>
</dbReference>
<evidence type="ECO:0000256" key="9">
    <source>
        <dbReference type="ARBA" id="ARBA00022801"/>
    </source>
</evidence>
<proteinExistence type="inferred from homology"/>
<evidence type="ECO:0000256" key="8">
    <source>
        <dbReference type="ARBA" id="ARBA00022723"/>
    </source>
</evidence>
<evidence type="ECO:0000256" key="7">
    <source>
        <dbReference type="ARBA" id="ARBA00012491"/>
    </source>
</evidence>
<dbReference type="EC" id="2.7.7.43" evidence="7"/>
<evidence type="ECO:0000313" key="12">
    <source>
        <dbReference type="Proteomes" id="UP000253034"/>
    </source>
</evidence>
<dbReference type="GO" id="GO:0008781">
    <property type="term" value="F:N-acylneuraminate cytidylyltransferase activity"/>
    <property type="evidence" value="ECO:0007669"/>
    <property type="project" value="UniProtKB-EC"/>
</dbReference>
<sequence>MESKHKTIAFIPLRGGSRSIPFKNIKEMNGRPLVYWVLDAAAGCGLIDEVYVSTDSGIIKNKIDEYKEIYRNNLDEGKLLCIERSAGSASDTASTEMAMLEFAAHYDFQNIVLIQATSPMLTKGDLTGALNIYREGGFDSLLSVVRQKRFIWGQEEGGRAFPMNYDPLKRPMRQQFEGYLVENGAFYITSRELLLSTECRISGNIGHYEMEDESYFEIDEPSDWIIAEQLLKKRSRSSDLAERIKKIKLLAMDCDGVLTDGGMYYTKAGDELKKFNAKDGMGIGLLHKRGIITAVITGENTAIVTSRAKKLGIENVFLGCGDKLTAMKQLLKERGLTLDEAAFIGDDINDTELLRNVGVSFSVSDAMECVKSRVDYVTVAKGGHGAVREAAELILGV</sequence>
<dbReference type="InterPro" id="IPR050793">
    <property type="entry name" value="CMP-NeuNAc_synthase"/>
</dbReference>
<dbReference type="UniPathway" id="UPA00628"/>
<dbReference type="FunFam" id="3.40.50.1000:FF:000029">
    <property type="entry name" value="3-deoxy-D-manno-octulosonate 8-phosphate phosphatase KdsC"/>
    <property type="match status" value="1"/>
</dbReference>
<reference evidence="11 12" key="1">
    <citation type="submission" date="2018-07" db="EMBL/GenBank/DDBJ databases">
        <title>Genomic Encyclopedia of Type Strains, Phase IV (KMG-IV): sequencing the most valuable type-strain genomes for metagenomic binning, comparative biology and taxonomic classification.</title>
        <authorList>
            <person name="Goeker M."/>
        </authorList>
    </citation>
    <scope>NUCLEOTIDE SEQUENCE [LARGE SCALE GENOMIC DNA]</scope>
    <source>
        <strain evidence="11 12">DSM 27016</strain>
    </source>
</reference>
<dbReference type="GO" id="GO:0046872">
    <property type="term" value="F:metal ion binding"/>
    <property type="evidence" value="ECO:0007669"/>
    <property type="project" value="UniProtKB-KW"/>
</dbReference>
<dbReference type="SUPFAM" id="SSF56784">
    <property type="entry name" value="HAD-like"/>
    <property type="match status" value="1"/>
</dbReference>
<gene>
    <name evidence="11" type="ORF">DFR58_102241</name>
</gene>
<dbReference type="CDD" id="cd02513">
    <property type="entry name" value="CMP-NeuAc_Synthase"/>
    <property type="match status" value="1"/>
</dbReference>
<dbReference type="Gene3D" id="3.40.50.1000">
    <property type="entry name" value="HAD superfamily/HAD-like"/>
    <property type="match status" value="1"/>
</dbReference>
<keyword evidence="11" id="KW-0808">Transferase</keyword>
<comment type="caution">
    <text evidence="11">The sequence shown here is derived from an EMBL/GenBank/DDBJ whole genome shotgun (WGS) entry which is preliminary data.</text>
</comment>
<dbReference type="SFLD" id="SFLDG01136">
    <property type="entry name" value="C1.6:_Phosphoserine_Phosphatas"/>
    <property type="match status" value="1"/>
</dbReference>
<comment type="catalytic activity">
    <reaction evidence="1">
        <text>an N-acylneuraminate + CTP = a CMP-N-acyl-beta-neuraminate + diphosphate</text>
        <dbReference type="Rhea" id="RHEA:11344"/>
        <dbReference type="ChEBI" id="CHEBI:33019"/>
        <dbReference type="ChEBI" id="CHEBI:37563"/>
        <dbReference type="ChEBI" id="CHEBI:60073"/>
        <dbReference type="ChEBI" id="CHEBI:68671"/>
        <dbReference type="EC" id="2.7.7.43"/>
    </reaction>
</comment>
<dbReference type="Gene3D" id="3.90.550.10">
    <property type="entry name" value="Spore Coat Polysaccharide Biosynthesis Protein SpsA, Chain A"/>
    <property type="match status" value="1"/>
</dbReference>
<keyword evidence="12" id="KW-1185">Reference proteome</keyword>
<keyword evidence="8" id="KW-0479">Metal-binding</keyword>
<dbReference type="PANTHER" id="PTHR21485">
    <property type="entry name" value="HAD SUPERFAMILY MEMBERS CMAS AND KDSC"/>
    <property type="match status" value="1"/>
</dbReference>
<evidence type="ECO:0000313" key="11">
    <source>
        <dbReference type="EMBL" id="RCX20168.1"/>
    </source>
</evidence>
<evidence type="ECO:0000256" key="6">
    <source>
        <dbReference type="ARBA" id="ARBA00011881"/>
    </source>
</evidence>
<dbReference type="InterPro" id="IPR023214">
    <property type="entry name" value="HAD_sf"/>
</dbReference>
<keyword evidence="10" id="KW-0460">Magnesium</keyword>
<dbReference type="RefSeq" id="WP_114296281.1">
    <property type="nucleotide sequence ID" value="NZ_QPJT01000002.1"/>
</dbReference>